<dbReference type="Proteomes" id="UP001281003">
    <property type="component" value="Unassembled WGS sequence"/>
</dbReference>
<evidence type="ECO:0000313" key="3">
    <source>
        <dbReference type="Proteomes" id="UP001281003"/>
    </source>
</evidence>
<feature type="region of interest" description="Disordered" evidence="1">
    <location>
        <begin position="151"/>
        <end position="177"/>
    </location>
</feature>
<dbReference type="EMBL" id="JAUTDP010000011">
    <property type="protein sequence ID" value="KAK3392372.1"/>
    <property type="molecule type" value="Genomic_DNA"/>
</dbReference>
<feature type="region of interest" description="Disordered" evidence="1">
    <location>
        <begin position="89"/>
        <end position="110"/>
    </location>
</feature>
<comment type="caution">
    <text evidence="2">The sequence shown here is derived from an EMBL/GenBank/DDBJ whole genome shotgun (WGS) entry which is preliminary data.</text>
</comment>
<gene>
    <name evidence="2" type="ORF">B0T20DRAFT_396008</name>
</gene>
<keyword evidence="3" id="KW-1185">Reference proteome</keyword>
<name>A0AAE0P387_SORBR</name>
<dbReference type="AlphaFoldDB" id="A0AAE0P387"/>
<reference evidence="2" key="1">
    <citation type="journal article" date="2023" name="Mol. Phylogenet. Evol.">
        <title>Genome-scale phylogeny and comparative genomics of the fungal order Sordariales.</title>
        <authorList>
            <person name="Hensen N."/>
            <person name="Bonometti L."/>
            <person name="Westerberg I."/>
            <person name="Brannstrom I.O."/>
            <person name="Guillou S."/>
            <person name="Cros-Aarteil S."/>
            <person name="Calhoun S."/>
            <person name="Haridas S."/>
            <person name="Kuo A."/>
            <person name="Mondo S."/>
            <person name="Pangilinan J."/>
            <person name="Riley R."/>
            <person name="LaButti K."/>
            <person name="Andreopoulos B."/>
            <person name="Lipzen A."/>
            <person name="Chen C."/>
            <person name="Yan M."/>
            <person name="Daum C."/>
            <person name="Ng V."/>
            <person name="Clum A."/>
            <person name="Steindorff A."/>
            <person name="Ohm R.A."/>
            <person name="Martin F."/>
            <person name="Silar P."/>
            <person name="Natvig D.O."/>
            <person name="Lalanne C."/>
            <person name="Gautier V."/>
            <person name="Ament-Velasquez S.L."/>
            <person name="Kruys A."/>
            <person name="Hutchinson M.I."/>
            <person name="Powell A.J."/>
            <person name="Barry K."/>
            <person name="Miller A.N."/>
            <person name="Grigoriev I.V."/>
            <person name="Debuchy R."/>
            <person name="Gladieux P."/>
            <person name="Hiltunen Thoren M."/>
            <person name="Johannesson H."/>
        </authorList>
    </citation>
    <scope>NUCLEOTIDE SEQUENCE</scope>
    <source>
        <strain evidence="2">FGSC 1904</strain>
    </source>
</reference>
<sequence>MFGDWYRSLFAQVCQGLHYWCPNENWREPPLTRPGPAPTPEKPWLPGPQSYGSHHWPYGKYGIMFNKEETESDPLPNVPALSCPYPTLDPSGPAAPEPQGPPVRFTSRLEPIPRNPLRTRRHLITDDERLRRAGIDIPIEILKPIRKELHQNGDARPSAHSAAGGLSEGVTRETVHGREKNRYIDHTSGYKYQLVVPESLQ</sequence>
<proteinExistence type="predicted"/>
<protein>
    <submittedName>
        <fullName evidence="2">Uncharacterized protein</fullName>
    </submittedName>
</protein>
<accession>A0AAE0P387</accession>
<evidence type="ECO:0000256" key="1">
    <source>
        <dbReference type="SAM" id="MobiDB-lite"/>
    </source>
</evidence>
<organism evidence="2 3">
    <name type="scientific">Sordaria brevicollis</name>
    <dbReference type="NCBI Taxonomy" id="83679"/>
    <lineage>
        <taxon>Eukaryota</taxon>
        <taxon>Fungi</taxon>
        <taxon>Dikarya</taxon>
        <taxon>Ascomycota</taxon>
        <taxon>Pezizomycotina</taxon>
        <taxon>Sordariomycetes</taxon>
        <taxon>Sordariomycetidae</taxon>
        <taxon>Sordariales</taxon>
        <taxon>Sordariaceae</taxon>
        <taxon>Sordaria</taxon>
    </lineage>
</organism>
<reference evidence="2" key="2">
    <citation type="submission" date="2023-07" db="EMBL/GenBank/DDBJ databases">
        <authorList>
            <consortium name="Lawrence Berkeley National Laboratory"/>
            <person name="Haridas S."/>
            <person name="Hensen N."/>
            <person name="Bonometti L."/>
            <person name="Westerberg I."/>
            <person name="Brannstrom I.O."/>
            <person name="Guillou S."/>
            <person name="Cros-Aarteil S."/>
            <person name="Calhoun S."/>
            <person name="Kuo A."/>
            <person name="Mondo S."/>
            <person name="Pangilinan J."/>
            <person name="Riley R."/>
            <person name="LaButti K."/>
            <person name="Andreopoulos B."/>
            <person name="Lipzen A."/>
            <person name="Chen C."/>
            <person name="Yanf M."/>
            <person name="Daum C."/>
            <person name="Ng V."/>
            <person name="Clum A."/>
            <person name="Steindorff A."/>
            <person name="Ohm R."/>
            <person name="Martin F."/>
            <person name="Silar P."/>
            <person name="Natvig D."/>
            <person name="Lalanne C."/>
            <person name="Gautier V."/>
            <person name="Ament-velasquez S.L."/>
            <person name="Kruys A."/>
            <person name="Hutchinson M.I."/>
            <person name="Powell A.J."/>
            <person name="Barry K."/>
            <person name="Miller A.N."/>
            <person name="Grigoriev I.V."/>
            <person name="Debuchy R."/>
            <person name="Gladieux P."/>
            <person name="Thoren M.H."/>
            <person name="Johannesson H."/>
        </authorList>
    </citation>
    <scope>NUCLEOTIDE SEQUENCE</scope>
    <source>
        <strain evidence="2">FGSC 1904</strain>
    </source>
</reference>
<evidence type="ECO:0000313" key="2">
    <source>
        <dbReference type="EMBL" id="KAK3392372.1"/>
    </source>
</evidence>